<sequence>MPYELEPPQGKAIVATVLTILGVLVVGAFALRVAHFAGLIRSGEIKPSDVAFLSRYTPSMLARAIPFDAAKAASVDSPDDPSLGGTAATLTIVEFADFGCPYSRESSAVMRAASAKYSDRIRYVYRDFPIVELHPDAIVASLAAECAHQQGKFWEYHDKVYLSDDLSEARLKAVAREVNLDEGAFDACLMGKRTQSEVEEDYKAGLDAGVRGTPTFFLNGTMIPGSIPEDILIRLIDRALAS</sequence>
<evidence type="ECO:0000256" key="5">
    <source>
        <dbReference type="ARBA" id="ARBA00023284"/>
    </source>
</evidence>
<comment type="caution">
    <text evidence="8">The sequence shown here is derived from an EMBL/GenBank/DDBJ whole genome shotgun (WGS) entry which is preliminary data.</text>
</comment>
<protein>
    <recommendedName>
        <fullName evidence="7">Thioredoxin domain-containing protein</fullName>
    </recommendedName>
</protein>
<evidence type="ECO:0000313" key="9">
    <source>
        <dbReference type="Proteomes" id="UP000177885"/>
    </source>
</evidence>
<evidence type="ECO:0000256" key="6">
    <source>
        <dbReference type="SAM" id="Phobius"/>
    </source>
</evidence>
<comment type="similarity">
    <text evidence="1">Belongs to the thioredoxin family. DsbA subfamily.</text>
</comment>
<evidence type="ECO:0000256" key="2">
    <source>
        <dbReference type="ARBA" id="ARBA00022729"/>
    </source>
</evidence>
<dbReference type="PANTHER" id="PTHR13887:SF14">
    <property type="entry name" value="DISULFIDE BOND FORMATION PROTEIN D"/>
    <property type="match status" value="1"/>
</dbReference>
<keyword evidence="6" id="KW-0472">Membrane</keyword>
<organism evidence="8 9">
    <name type="scientific">Candidatus Uhrbacteria bacterium RIFCSPHIGHO2_01_FULL_63_20</name>
    <dbReference type="NCBI Taxonomy" id="1802385"/>
    <lineage>
        <taxon>Bacteria</taxon>
        <taxon>Candidatus Uhriibacteriota</taxon>
    </lineage>
</organism>
<dbReference type="EMBL" id="MGDT01000004">
    <property type="protein sequence ID" value="OGL66949.1"/>
    <property type="molecule type" value="Genomic_DNA"/>
</dbReference>
<evidence type="ECO:0000256" key="3">
    <source>
        <dbReference type="ARBA" id="ARBA00023002"/>
    </source>
</evidence>
<dbReference type="Proteomes" id="UP000177885">
    <property type="component" value="Unassembled WGS sequence"/>
</dbReference>
<dbReference type="SUPFAM" id="SSF52833">
    <property type="entry name" value="Thioredoxin-like"/>
    <property type="match status" value="1"/>
</dbReference>
<keyword evidence="6" id="KW-0812">Transmembrane</keyword>
<dbReference type="AlphaFoldDB" id="A0A1F7TLV3"/>
<accession>A0A1F7TLV3</accession>
<dbReference type="PANTHER" id="PTHR13887">
    <property type="entry name" value="GLUTATHIONE S-TRANSFERASE KAPPA"/>
    <property type="match status" value="1"/>
</dbReference>
<feature type="domain" description="Thioredoxin" evidence="7">
    <location>
        <begin position="61"/>
        <end position="241"/>
    </location>
</feature>
<proteinExistence type="inferred from homology"/>
<keyword evidence="2" id="KW-0732">Signal</keyword>
<dbReference type="InterPro" id="IPR036249">
    <property type="entry name" value="Thioredoxin-like_sf"/>
</dbReference>
<dbReference type="PROSITE" id="PS51352">
    <property type="entry name" value="THIOREDOXIN_2"/>
    <property type="match status" value="1"/>
</dbReference>
<keyword evidence="6" id="KW-1133">Transmembrane helix</keyword>
<dbReference type="STRING" id="1802385.A2856_00405"/>
<dbReference type="InterPro" id="IPR013766">
    <property type="entry name" value="Thioredoxin_domain"/>
</dbReference>
<evidence type="ECO:0000256" key="4">
    <source>
        <dbReference type="ARBA" id="ARBA00023157"/>
    </source>
</evidence>
<evidence type="ECO:0000259" key="7">
    <source>
        <dbReference type="PROSITE" id="PS51352"/>
    </source>
</evidence>
<dbReference type="Gene3D" id="3.40.30.10">
    <property type="entry name" value="Glutaredoxin"/>
    <property type="match status" value="1"/>
</dbReference>
<name>A0A1F7TLV3_9BACT</name>
<feature type="transmembrane region" description="Helical" evidence="6">
    <location>
        <begin position="12"/>
        <end position="31"/>
    </location>
</feature>
<keyword evidence="5" id="KW-0676">Redox-active center</keyword>
<dbReference type="InterPro" id="IPR012336">
    <property type="entry name" value="Thioredoxin-like_fold"/>
</dbReference>
<keyword evidence="4" id="KW-1015">Disulfide bond</keyword>
<dbReference type="GO" id="GO:0016491">
    <property type="term" value="F:oxidoreductase activity"/>
    <property type="evidence" value="ECO:0007669"/>
    <property type="project" value="UniProtKB-KW"/>
</dbReference>
<dbReference type="Pfam" id="PF13462">
    <property type="entry name" value="Thioredoxin_4"/>
    <property type="match status" value="1"/>
</dbReference>
<reference evidence="8 9" key="1">
    <citation type="journal article" date="2016" name="Nat. Commun.">
        <title>Thousands of microbial genomes shed light on interconnected biogeochemical processes in an aquifer system.</title>
        <authorList>
            <person name="Anantharaman K."/>
            <person name="Brown C.T."/>
            <person name="Hug L.A."/>
            <person name="Sharon I."/>
            <person name="Castelle C.J."/>
            <person name="Probst A.J."/>
            <person name="Thomas B.C."/>
            <person name="Singh A."/>
            <person name="Wilkins M.J."/>
            <person name="Karaoz U."/>
            <person name="Brodie E.L."/>
            <person name="Williams K.H."/>
            <person name="Hubbard S.S."/>
            <person name="Banfield J.F."/>
        </authorList>
    </citation>
    <scope>NUCLEOTIDE SEQUENCE [LARGE SCALE GENOMIC DNA]</scope>
</reference>
<keyword evidence="3" id="KW-0560">Oxidoreductase</keyword>
<evidence type="ECO:0000256" key="1">
    <source>
        <dbReference type="ARBA" id="ARBA00005791"/>
    </source>
</evidence>
<gene>
    <name evidence="8" type="ORF">A2856_00405</name>
</gene>
<evidence type="ECO:0000313" key="8">
    <source>
        <dbReference type="EMBL" id="OGL66949.1"/>
    </source>
</evidence>